<dbReference type="InterPro" id="IPR029787">
    <property type="entry name" value="Nucleotide_cyclase"/>
</dbReference>
<dbReference type="InParanoid" id="A0A1Y5TBH3"/>
<keyword evidence="3" id="KW-0456">Lyase</keyword>
<dbReference type="RefSeq" id="WP_085883818.1">
    <property type="nucleotide sequence ID" value="NZ_FWFR01000002.1"/>
</dbReference>
<dbReference type="AlphaFoldDB" id="A0A1Y5TBH3"/>
<dbReference type="GO" id="GO:0004016">
    <property type="term" value="F:adenylate cyclase activity"/>
    <property type="evidence" value="ECO:0007669"/>
    <property type="project" value="UniProtKB-EC"/>
</dbReference>
<protein>
    <submittedName>
        <fullName evidence="3">Adenylate cyclase 1</fullName>
        <ecNumber evidence="3">4.6.1.1</ecNumber>
    </submittedName>
</protein>
<dbReference type="Proteomes" id="UP000193200">
    <property type="component" value="Unassembled WGS sequence"/>
</dbReference>
<accession>A0A1Y5TBH3</accession>
<feature type="transmembrane region" description="Helical" evidence="1">
    <location>
        <begin position="77"/>
        <end position="98"/>
    </location>
</feature>
<sequence>MAAKPAPDDFEIEEMSGVRLGTWIRLIALAGVAALLFYLVEWPELLFYLGCLLAFGASGVAQHLLRRSSVHRSWHKYGFVLLDVALLTLTITVSNPLADNPYPPQMDLRIHNFIYVFLIVSAVAFSYSIRLVLWTGLSIALCWSLAFAWYLSLPDTVIEDAAFEALDPQARLALMLDPHFIDVGVAVQDLAVTLIVTMAIGGLVWRSRRIALRQARLVRERTNLGRFFSPRIAEELARHDDPFGAVRRQPVAVLFCDVVGFTGLAEALAPDQVIALLQEVHKRIEEAVFAHDGTLDKYLGDGAMATFGTPRKGPCDALNALAAAHAMQGSMAAWNVERQTRGEAPVRLSVAIHHGEVVLGDVGSERRLEFAVVGDVVNVASRLEELTRPLDADIVISLDCAEAARAEDPAAAERLLAPFETTDAQQIRGRVGDIEVLVLRRS</sequence>
<dbReference type="EMBL" id="FWFR01000002">
    <property type="protein sequence ID" value="SLN56620.1"/>
    <property type="molecule type" value="Genomic_DNA"/>
</dbReference>
<dbReference type="SUPFAM" id="SSF55073">
    <property type="entry name" value="Nucleotide cyclase"/>
    <property type="match status" value="1"/>
</dbReference>
<evidence type="ECO:0000259" key="2">
    <source>
        <dbReference type="PROSITE" id="PS50125"/>
    </source>
</evidence>
<dbReference type="InterPro" id="IPR050697">
    <property type="entry name" value="Adenylyl/Guanylyl_Cyclase_3/4"/>
</dbReference>
<evidence type="ECO:0000313" key="3">
    <source>
        <dbReference type="EMBL" id="SLN56620.1"/>
    </source>
</evidence>
<dbReference type="EC" id="4.6.1.1" evidence="3"/>
<feature type="transmembrane region" description="Helical" evidence="1">
    <location>
        <begin position="132"/>
        <end position="151"/>
    </location>
</feature>
<name>A0A1Y5TBH3_9PROT</name>
<evidence type="ECO:0000313" key="4">
    <source>
        <dbReference type="Proteomes" id="UP000193200"/>
    </source>
</evidence>
<keyword evidence="1" id="KW-0472">Membrane</keyword>
<dbReference type="SMART" id="SM00044">
    <property type="entry name" value="CYCc"/>
    <property type="match status" value="1"/>
</dbReference>
<keyword evidence="1" id="KW-0812">Transmembrane</keyword>
<organism evidence="3 4">
    <name type="scientific">Oceanibacterium hippocampi</name>
    <dbReference type="NCBI Taxonomy" id="745714"/>
    <lineage>
        <taxon>Bacteria</taxon>
        <taxon>Pseudomonadati</taxon>
        <taxon>Pseudomonadota</taxon>
        <taxon>Alphaproteobacteria</taxon>
        <taxon>Sneathiellales</taxon>
        <taxon>Sneathiellaceae</taxon>
        <taxon>Oceanibacterium</taxon>
    </lineage>
</organism>
<proteinExistence type="predicted"/>
<dbReference type="CDD" id="cd07302">
    <property type="entry name" value="CHD"/>
    <property type="match status" value="1"/>
</dbReference>
<evidence type="ECO:0000256" key="1">
    <source>
        <dbReference type="SAM" id="Phobius"/>
    </source>
</evidence>
<dbReference type="OrthoDB" id="9789782at2"/>
<dbReference type="GO" id="GO:0035556">
    <property type="term" value="P:intracellular signal transduction"/>
    <property type="evidence" value="ECO:0007669"/>
    <property type="project" value="InterPro"/>
</dbReference>
<gene>
    <name evidence="3" type="primary">cyaA_13</name>
    <name evidence="3" type="ORF">OCH7691_02465</name>
</gene>
<dbReference type="PROSITE" id="PS50125">
    <property type="entry name" value="GUANYLATE_CYCLASE_2"/>
    <property type="match status" value="1"/>
</dbReference>
<dbReference type="PANTHER" id="PTHR43081">
    <property type="entry name" value="ADENYLATE CYCLASE, TERMINAL-DIFFERENTIATION SPECIFIC-RELATED"/>
    <property type="match status" value="1"/>
</dbReference>
<keyword evidence="4" id="KW-1185">Reference proteome</keyword>
<feature type="transmembrane region" description="Helical" evidence="1">
    <location>
        <begin position="20"/>
        <end position="39"/>
    </location>
</feature>
<dbReference type="GO" id="GO:0006171">
    <property type="term" value="P:cAMP biosynthetic process"/>
    <property type="evidence" value="ECO:0007669"/>
    <property type="project" value="TreeGrafter"/>
</dbReference>
<feature type="transmembrane region" description="Helical" evidence="1">
    <location>
        <begin position="185"/>
        <end position="205"/>
    </location>
</feature>
<feature type="transmembrane region" description="Helical" evidence="1">
    <location>
        <begin position="110"/>
        <end position="127"/>
    </location>
</feature>
<dbReference type="PANTHER" id="PTHR43081:SF1">
    <property type="entry name" value="ADENYLATE CYCLASE, TERMINAL-DIFFERENTIATION SPECIFIC"/>
    <property type="match status" value="1"/>
</dbReference>
<dbReference type="Pfam" id="PF00211">
    <property type="entry name" value="Guanylate_cyc"/>
    <property type="match status" value="1"/>
</dbReference>
<reference evidence="3 4" key="1">
    <citation type="submission" date="2017-03" db="EMBL/GenBank/DDBJ databases">
        <authorList>
            <person name="Afonso C.L."/>
            <person name="Miller P.J."/>
            <person name="Scott M.A."/>
            <person name="Spackman E."/>
            <person name="Goraichik I."/>
            <person name="Dimitrov K.M."/>
            <person name="Suarez D.L."/>
            <person name="Swayne D.E."/>
        </authorList>
    </citation>
    <scope>NUCLEOTIDE SEQUENCE [LARGE SCALE GENOMIC DNA]</scope>
    <source>
        <strain evidence="3 4">CECT 7691</strain>
    </source>
</reference>
<feature type="transmembrane region" description="Helical" evidence="1">
    <location>
        <begin position="45"/>
        <end position="65"/>
    </location>
</feature>
<dbReference type="InterPro" id="IPR001054">
    <property type="entry name" value="A/G_cyclase"/>
</dbReference>
<keyword evidence="1" id="KW-1133">Transmembrane helix</keyword>
<dbReference type="Gene3D" id="3.30.70.1230">
    <property type="entry name" value="Nucleotide cyclase"/>
    <property type="match status" value="1"/>
</dbReference>
<feature type="domain" description="Guanylate cyclase" evidence="2">
    <location>
        <begin position="252"/>
        <end position="384"/>
    </location>
</feature>